<proteinExistence type="predicted"/>
<accession>A0ABU7ALX5</accession>
<dbReference type="SUPFAM" id="SSF53098">
    <property type="entry name" value="Ribonuclease H-like"/>
    <property type="match status" value="1"/>
</dbReference>
<feature type="domain" description="Integrase core" evidence="1">
    <location>
        <begin position="128"/>
        <end position="296"/>
    </location>
</feature>
<dbReference type="PANTHER" id="PTHR46791">
    <property type="entry name" value="EXPRESSED PROTEIN"/>
    <property type="match status" value="1"/>
</dbReference>
<dbReference type="PANTHER" id="PTHR46791:SF11">
    <property type="entry name" value="INTEGRASE CATALYTIC DOMAIN-CONTAINING PROTEIN"/>
    <property type="match status" value="1"/>
</dbReference>
<organism evidence="2 3">
    <name type="scientific">Ataeniobius toweri</name>
    <dbReference type="NCBI Taxonomy" id="208326"/>
    <lineage>
        <taxon>Eukaryota</taxon>
        <taxon>Metazoa</taxon>
        <taxon>Chordata</taxon>
        <taxon>Craniata</taxon>
        <taxon>Vertebrata</taxon>
        <taxon>Euteleostomi</taxon>
        <taxon>Actinopterygii</taxon>
        <taxon>Neopterygii</taxon>
        <taxon>Teleostei</taxon>
        <taxon>Neoteleostei</taxon>
        <taxon>Acanthomorphata</taxon>
        <taxon>Ovalentaria</taxon>
        <taxon>Atherinomorphae</taxon>
        <taxon>Cyprinodontiformes</taxon>
        <taxon>Goodeidae</taxon>
        <taxon>Ataeniobius</taxon>
    </lineage>
</organism>
<evidence type="ECO:0000313" key="2">
    <source>
        <dbReference type="EMBL" id="MED6239241.1"/>
    </source>
</evidence>
<name>A0ABU7ALX5_9TELE</name>
<evidence type="ECO:0000313" key="3">
    <source>
        <dbReference type="Proteomes" id="UP001345963"/>
    </source>
</evidence>
<gene>
    <name evidence="2" type="ORF">ATANTOWER_003887</name>
</gene>
<dbReference type="InterPro" id="IPR058913">
    <property type="entry name" value="Integrase_dom_put"/>
</dbReference>
<reference evidence="2 3" key="1">
    <citation type="submission" date="2021-07" db="EMBL/GenBank/DDBJ databases">
        <authorList>
            <person name="Palmer J.M."/>
        </authorList>
    </citation>
    <scope>NUCLEOTIDE SEQUENCE [LARGE SCALE GENOMIC DNA]</scope>
    <source>
        <strain evidence="2 3">AT_MEX2019</strain>
        <tissue evidence="2">Muscle</tissue>
    </source>
</reference>
<dbReference type="Proteomes" id="UP001345963">
    <property type="component" value="Unassembled WGS sequence"/>
</dbReference>
<dbReference type="EMBL" id="JAHUTI010021085">
    <property type="protein sequence ID" value="MED6239241.1"/>
    <property type="molecule type" value="Genomic_DNA"/>
</dbReference>
<protein>
    <recommendedName>
        <fullName evidence="1">Integrase core domain-containing protein</fullName>
    </recommendedName>
</protein>
<dbReference type="Pfam" id="PF24764">
    <property type="entry name" value="rva_4"/>
    <property type="match status" value="1"/>
</dbReference>
<comment type="caution">
    <text evidence="2">The sequence shown here is derived from an EMBL/GenBank/DDBJ whole genome shotgun (WGS) entry which is preliminary data.</text>
</comment>
<dbReference type="InterPro" id="IPR012337">
    <property type="entry name" value="RNaseH-like_sf"/>
</dbReference>
<sequence>MDCKANIKKITEEVERQVTNTMAEEIRKLHVLVDDFHMDFHASPVVLKVYKNGVPGHPVEEANFSHLYLGSGSFGHDPKFIPISEGRNVDRPVNRELRSPKSFIMNRYYKYMIVKLSEVVVWEPGNKISYNIIIFGEIDGFSRKIMYLEPATNNRSSTALTFFPSAVENYGWPSRVRGDKGVENVAIAETMYNAKGTGRGSFMAGKSVHNQRIERLWQDAWSSVTYPYYEDLHNLEESGLLDLSNILQLFCAHYMFLPGHADTLQTFIEGWDNPRFKSEGGLTPNQLWILGHIQKLICETKHVQNLELYGTD</sequence>
<keyword evidence="3" id="KW-1185">Reference proteome</keyword>
<evidence type="ECO:0000259" key="1">
    <source>
        <dbReference type="Pfam" id="PF24764"/>
    </source>
</evidence>